<dbReference type="EC" id="2.5.1.75" evidence="10"/>
<comment type="function">
    <text evidence="2 10 12">Catalyzes the transfer of a dimethylallyl group onto the adenine at position 37 in tRNAs that read codons beginning with uridine, leading to the formation of N6-(dimethylallyl)adenosine (i(6)A).</text>
</comment>
<dbReference type="InterPro" id="IPR018022">
    <property type="entry name" value="IPT"/>
</dbReference>
<evidence type="ECO:0000256" key="14">
    <source>
        <dbReference type="SAM" id="MobiDB-lite"/>
    </source>
</evidence>
<gene>
    <name evidence="10" type="primary">miaA</name>
    <name evidence="15" type="ORF">EDC57_1214</name>
</gene>
<dbReference type="FunFam" id="1.10.20.140:FF:000001">
    <property type="entry name" value="tRNA dimethylallyltransferase"/>
    <property type="match status" value="1"/>
</dbReference>
<dbReference type="Proteomes" id="UP000276634">
    <property type="component" value="Unassembled WGS sequence"/>
</dbReference>
<evidence type="ECO:0000256" key="7">
    <source>
        <dbReference type="ARBA" id="ARBA00022840"/>
    </source>
</evidence>
<dbReference type="InterPro" id="IPR039657">
    <property type="entry name" value="Dimethylallyltransferase"/>
</dbReference>
<evidence type="ECO:0000256" key="1">
    <source>
        <dbReference type="ARBA" id="ARBA00001946"/>
    </source>
</evidence>
<comment type="catalytic activity">
    <reaction evidence="9 10 11">
        <text>adenosine(37) in tRNA + dimethylallyl diphosphate = N(6)-dimethylallyladenosine(37) in tRNA + diphosphate</text>
        <dbReference type="Rhea" id="RHEA:26482"/>
        <dbReference type="Rhea" id="RHEA-COMP:10162"/>
        <dbReference type="Rhea" id="RHEA-COMP:10375"/>
        <dbReference type="ChEBI" id="CHEBI:33019"/>
        <dbReference type="ChEBI" id="CHEBI:57623"/>
        <dbReference type="ChEBI" id="CHEBI:74411"/>
        <dbReference type="ChEBI" id="CHEBI:74415"/>
        <dbReference type="EC" id="2.5.1.75"/>
    </reaction>
</comment>
<evidence type="ECO:0000256" key="13">
    <source>
        <dbReference type="RuleBase" id="RU003785"/>
    </source>
</evidence>
<evidence type="ECO:0000256" key="9">
    <source>
        <dbReference type="ARBA" id="ARBA00049563"/>
    </source>
</evidence>
<evidence type="ECO:0000256" key="2">
    <source>
        <dbReference type="ARBA" id="ARBA00003213"/>
    </source>
</evidence>
<keyword evidence="16" id="KW-1185">Reference proteome</keyword>
<dbReference type="HAMAP" id="MF_00185">
    <property type="entry name" value="IPP_trans"/>
    <property type="match status" value="1"/>
</dbReference>
<dbReference type="EMBL" id="RJVI01000002">
    <property type="protein sequence ID" value="ROR32028.1"/>
    <property type="molecule type" value="Genomic_DNA"/>
</dbReference>
<feature type="site" description="Interaction with substrate tRNA" evidence="10">
    <location>
        <position position="101"/>
    </location>
</feature>
<evidence type="ECO:0000256" key="8">
    <source>
        <dbReference type="ARBA" id="ARBA00022842"/>
    </source>
</evidence>
<comment type="caution">
    <text evidence="10">Lacks conserved residue(s) required for the propagation of feature annotation.</text>
</comment>
<comment type="caution">
    <text evidence="15">The sequence shown here is derived from an EMBL/GenBank/DDBJ whole genome shotgun (WGS) entry which is preliminary data.</text>
</comment>
<feature type="region of interest" description="Interaction with substrate tRNA" evidence="10">
    <location>
        <begin position="159"/>
        <end position="163"/>
    </location>
</feature>
<proteinExistence type="inferred from homology"/>
<dbReference type="GO" id="GO:0052381">
    <property type="term" value="F:tRNA dimethylallyltransferase activity"/>
    <property type="evidence" value="ECO:0007669"/>
    <property type="project" value="UniProtKB-UniRule"/>
</dbReference>
<evidence type="ECO:0000256" key="6">
    <source>
        <dbReference type="ARBA" id="ARBA00022741"/>
    </source>
</evidence>
<evidence type="ECO:0000313" key="15">
    <source>
        <dbReference type="EMBL" id="ROR32028.1"/>
    </source>
</evidence>
<feature type="binding site" evidence="10">
    <location>
        <begin position="10"/>
        <end position="17"/>
    </location>
    <ligand>
        <name>ATP</name>
        <dbReference type="ChEBI" id="CHEBI:30616"/>
    </ligand>
</feature>
<comment type="subunit">
    <text evidence="10">Monomer.</text>
</comment>
<dbReference type="SUPFAM" id="SSF52540">
    <property type="entry name" value="P-loop containing nucleoside triphosphate hydrolases"/>
    <property type="match status" value="2"/>
</dbReference>
<keyword evidence="8 10" id="KW-0460">Magnesium</keyword>
<dbReference type="Gene3D" id="1.10.20.140">
    <property type="match status" value="1"/>
</dbReference>
<dbReference type="Pfam" id="PF01715">
    <property type="entry name" value="IPPT"/>
    <property type="match status" value="1"/>
</dbReference>
<dbReference type="OrthoDB" id="9776390at2"/>
<organism evidence="15 16">
    <name type="scientific">Inmirania thermothiophila</name>
    <dbReference type="NCBI Taxonomy" id="1750597"/>
    <lineage>
        <taxon>Bacteria</taxon>
        <taxon>Pseudomonadati</taxon>
        <taxon>Pseudomonadota</taxon>
        <taxon>Gammaproteobacteria</taxon>
        <taxon>Chromatiales</taxon>
        <taxon>Ectothiorhodospiraceae</taxon>
        <taxon>Inmirania</taxon>
    </lineage>
</organism>
<evidence type="ECO:0000256" key="11">
    <source>
        <dbReference type="RuleBase" id="RU003783"/>
    </source>
</evidence>
<keyword evidence="6 10" id="KW-0547">Nucleotide-binding</keyword>
<feature type="site" description="Interaction with substrate tRNA" evidence="10">
    <location>
        <position position="123"/>
    </location>
</feature>
<dbReference type="Gene3D" id="3.40.50.300">
    <property type="entry name" value="P-loop containing nucleotide triphosphate hydrolases"/>
    <property type="match status" value="1"/>
</dbReference>
<evidence type="ECO:0000256" key="5">
    <source>
        <dbReference type="ARBA" id="ARBA00022694"/>
    </source>
</evidence>
<dbReference type="PANTHER" id="PTHR11088:SF60">
    <property type="entry name" value="TRNA DIMETHYLALLYLTRANSFERASE"/>
    <property type="match status" value="1"/>
</dbReference>
<comment type="similarity">
    <text evidence="3 10 13">Belongs to the IPP transferase family.</text>
</comment>
<sequence length="358" mass="38696">MTAPVVFLMGPTATGKTELACALAERLPVEIISVDSAMVYRGLDIGTAKPPPEVRARFPHRLVDVADPAERYSAGRFVREATEAVEQAHARGRLPLLVGGTMLYFHALERGLAPLPEAVPEVRAAIDAEAAERGWPALHAELARVDPQAAARIRPHDAQRIQRALEIWRVTGRSLSWWQARGGRPAPWPLTRIALVPSDRAALHARIERRFQAMLDAGFLEEVARLRARGDLDPTLPAIRAVGYRQAWAHLDGAVGREEMAAQAVAATRGLARRQLTWLRRWPGLVAVDPLDPRCLERVAAMMAPLAGNSAGGAASNEQGRARRAGGAAVLQSPASGGVPRASSGAPQRALREKNNQE</sequence>
<accession>A0A3N1Y0J2</accession>
<evidence type="ECO:0000256" key="10">
    <source>
        <dbReference type="HAMAP-Rule" id="MF_00185"/>
    </source>
</evidence>
<keyword evidence="4 10" id="KW-0808">Transferase</keyword>
<dbReference type="PANTHER" id="PTHR11088">
    <property type="entry name" value="TRNA DIMETHYLALLYLTRANSFERASE"/>
    <property type="match status" value="1"/>
</dbReference>
<comment type="cofactor">
    <cofactor evidence="1 10">
        <name>Mg(2+)</name>
        <dbReference type="ChEBI" id="CHEBI:18420"/>
    </cofactor>
</comment>
<dbReference type="GO" id="GO:0005524">
    <property type="term" value="F:ATP binding"/>
    <property type="evidence" value="ECO:0007669"/>
    <property type="project" value="UniProtKB-UniRule"/>
</dbReference>
<feature type="region of interest" description="Interaction with substrate tRNA" evidence="10">
    <location>
        <begin position="35"/>
        <end position="38"/>
    </location>
</feature>
<evidence type="ECO:0000256" key="3">
    <source>
        <dbReference type="ARBA" id="ARBA00005842"/>
    </source>
</evidence>
<protein>
    <recommendedName>
        <fullName evidence="10">tRNA dimethylallyltransferase</fullName>
        <ecNumber evidence="10">2.5.1.75</ecNumber>
    </recommendedName>
    <alternativeName>
        <fullName evidence="10">Dimethylallyl diphosphate:tRNA dimethylallyltransferase</fullName>
        <shortName evidence="10">DMAPP:tRNA dimethylallyltransferase</shortName>
        <shortName evidence="10">DMATase</shortName>
    </alternativeName>
    <alternativeName>
        <fullName evidence="10">Isopentenyl-diphosphate:tRNA isopentenyltransferase</fullName>
        <shortName evidence="10">IPP transferase</shortName>
        <shortName evidence="10">IPPT</shortName>
        <shortName evidence="10">IPTase</shortName>
    </alternativeName>
</protein>
<reference evidence="15 16" key="1">
    <citation type="submission" date="2018-11" db="EMBL/GenBank/DDBJ databases">
        <title>Genomic Encyclopedia of Type Strains, Phase IV (KMG-IV): sequencing the most valuable type-strain genomes for metagenomic binning, comparative biology and taxonomic classification.</title>
        <authorList>
            <person name="Goeker M."/>
        </authorList>
    </citation>
    <scope>NUCLEOTIDE SEQUENCE [LARGE SCALE GENOMIC DNA]</scope>
    <source>
        <strain evidence="15 16">DSM 100275</strain>
    </source>
</reference>
<feature type="compositionally biased region" description="Low complexity" evidence="14">
    <location>
        <begin position="308"/>
        <end position="317"/>
    </location>
</feature>
<evidence type="ECO:0000256" key="4">
    <source>
        <dbReference type="ARBA" id="ARBA00022679"/>
    </source>
</evidence>
<name>A0A3N1Y0J2_9GAMM</name>
<keyword evidence="7 10" id="KW-0067">ATP-binding</keyword>
<dbReference type="AlphaFoldDB" id="A0A3N1Y0J2"/>
<evidence type="ECO:0000313" key="16">
    <source>
        <dbReference type="Proteomes" id="UP000276634"/>
    </source>
</evidence>
<feature type="binding site" evidence="10">
    <location>
        <begin position="12"/>
        <end position="17"/>
    </location>
    <ligand>
        <name>substrate</name>
    </ligand>
</feature>
<evidence type="ECO:0000256" key="12">
    <source>
        <dbReference type="RuleBase" id="RU003784"/>
    </source>
</evidence>
<dbReference type="GO" id="GO:0006400">
    <property type="term" value="P:tRNA modification"/>
    <property type="evidence" value="ECO:0007669"/>
    <property type="project" value="TreeGrafter"/>
</dbReference>
<dbReference type="NCBIfam" id="TIGR00174">
    <property type="entry name" value="miaA"/>
    <property type="match status" value="1"/>
</dbReference>
<keyword evidence="5 10" id="KW-0819">tRNA processing</keyword>
<feature type="region of interest" description="Disordered" evidence="14">
    <location>
        <begin position="308"/>
        <end position="358"/>
    </location>
</feature>
<dbReference type="InterPro" id="IPR027417">
    <property type="entry name" value="P-loop_NTPase"/>
</dbReference>